<accession>A0AAX6EYI6</accession>
<reference evidence="1" key="1">
    <citation type="journal article" date="2023" name="GigaByte">
        <title>Genome assembly of the bearded iris, Iris pallida Lam.</title>
        <authorList>
            <person name="Bruccoleri R.E."/>
            <person name="Oakeley E.J."/>
            <person name="Faust A.M.E."/>
            <person name="Altorfer M."/>
            <person name="Dessus-Babus S."/>
            <person name="Burckhardt D."/>
            <person name="Oertli M."/>
            <person name="Naumann U."/>
            <person name="Petersen F."/>
            <person name="Wong J."/>
        </authorList>
    </citation>
    <scope>NUCLEOTIDE SEQUENCE</scope>
    <source>
        <strain evidence="1">GSM-AAB239-AS_SAM_17_03QT</strain>
    </source>
</reference>
<dbReference type="AlphaFoldDB" id="A0AAX6EYI6"/>
<dbReference type="Proteomes" id="UP001140949">
    <property type="component" value="Unassembled WGS sequence"/>
</dbReference>
<reference evidence="1" key="2">
    <citation type="submission" date="2023-04" db="EMBL/GenBank/DDBJ databases">
        <authorList>
            <person name="Bruccoleri R.E."/>
            <person name="Oakeley E.J."/>
            <person name="Faust A.-M."/>
            <person name="Dessus-Babus S."/>
            <person name="Altorfer M."/>
            <person name="Burckhardt D."/>
            <person name="Oertli M."/>
            <person name="Naumann U."/>
            <person name="Petersen F."/>
            <person name="Wong J."/>
        </authorList>
    </citation>
    <scope>NUCLEOTIDE SEQUENCE</scope>
    <source>
        <strain evidence="1">GSM-AAB239-AS_SAM_17_03QT</strain>
        <tissue evidence="1">Leaf</tissue>
    </source>
</reference>
<sequence length="92" mass="10002">MIGASGCGTASCLRSCPQFYGRYTHASSLPSTLHRTSGARTAPQPIISLNAVPAGTAGPYRIRLPPRWGRTYSAWKTRSHSHRPSYLLASSW</sequence>
<dbReference type="EMBL" id="JANAVB010033217">
    <property type="protein sequence ID" value="KAJ6808988.1"/>
    <property type="molecule type" value="Genomic_DNA"/>
</dbReference>
<proteinExistence type="predicted"/>
<organism evidence="1 2">
    <name type="scientific">Iris pallida</name>
    <name type="common">Sweet iris</name>
    <dbReference type="NCBI Taxonomy" id="29817"/>
    <lineage>
        <taxon>Eukaryota</taxon>
        <taxon>Viridiplantae</taxon>
        <taxon>Streptophyta</taxon>
        <taxon>Embryophyta</taxon>
        <taxon>Tracheophyta</taxon>
        <taxon>Spermatophyta</taxon>
        <taxon>Magnoliopsida</taxon>
        <taxon>Liliopsida</taxon>
        <taxon>Asparagales</taxon>
        <taxon>Iridaceae</taxon>
        <taxon>Iridoideae</taxon>
        <taxon>Irideae</taxon>
        <taxon>Iris</taxon>
    </lineage>
</organism>
<comment type="caution">
    <text evidence="1">The sequence shown here is derived from an EMBL/GenBank/DDBJ whole genome shotgun (WGS) entry which is preliminary data.</text>
</comment>
<name>A0AAX6EYI6_IRIPA</name>
<gene>
    <name evidence="1" type="ORF">M6B38_163935</name>
</gene>
<protein>
    <submittedName>
        <fullName evidence="1">Uncharacterized protein</fullName>
    </submittedName>
</protein>
<evidence type="ECO:0000313" key="2">
    <source>
        <dbReference type="Proteomes" id="UP001140949"/>
    </source>
</evidence>
<keyword evidence="2" id="KW-1185">Reference proteome</keyword>
<evidence type="ECO:0000313" key="1">
    <source>
        <dbReference type="EMBL" id="KAJ6808988.1"/>
    </source>
</evidence>